<feature type="region of interest" description="Disordered" evidence="1">
    <location>
        <begin position="1"/>
        <end position="45"/>
    </location>
</feature>
<dbReference type="Proteomes" id="UP000320806">
    <property type="component" value="Unassembled WGS sequence"/>
</dbReference>
<keyword evidence="2" id="KW-1133">Transmembrane helix</keyword>
<protein>
    <submittedName>
        <fullName evidence="3">Uncharacterized protein</fullName>
    </submittedName>
</protein>
<proteinExistence type="predicted"/>
<keyword evidence="2" id="KW-0472">Membrane</keyword>
<dbReference type="OrthoDB" id="4774205at2"/>
<evidence type="ECO:0000256" key="2">
    <source>
        <dbReference type="SAM" id="Phobius"/>
    </source>
</evidence>
<sequence>MSGQPPGHSPGPTGPPPPGWGGPGPQQGQHPPQQSPYQGPPPGYLHLTVQGSAMTSNMVPPVVLIDGRQVPSGYGSFTFPLPPGQHHLSIYCQWLRRYGQAEMPLNMVPGQQVPVFYRGPLHQFTTGSIGHEPQKAKGKGCMFGALGFAVLVILVIVIAALLA</sequence>
<evidence type="ECO:0000256" key="1">
    <source>
        <dbReference type="SAM" id="MobiDB-lite"/>
    </source>
</evidence>
<feature type="transmembrane region" description="Helical" evidence="2">
    <location>
        <begin position="141"/>
        <end position="162"/>
    </location>
</feature>
<name>A0A542EIY5_9MICO</name>
<dbReference type="AlphaFoldDB" id="A0A542EIY5"/>
<keyword evidence="2" id="KW-0812">Transmembrane</keyword>
<comment type="caution">
    <text evidence="3">The sequence shown here is derived from an EMBL/GenBank/DDBJ whole genome shotgun (WGS) entry which is preliminary data.</text>
</comment>
<feature type="compositionally biased region" description="Pro residues" evidence="1">
    <location>
        <begin position="7"/>
        <end position="20"/>
    </location>
</feature>
<gene>
    <name evidence="3" type="ORF">FB459_2706</name>
</gene>
<dbReference type="EMBL" id="VFMO01000001">
    <property type="protein sequence ID" value="TQJ15176.1"/>
    <property type="molecule type" value="Genomic_DNA"/>
</dbReference>
<evidence type="ECO:0000313" key="4">
    <source>
        <dbReference type="Proteomes" id="UP000320806"/>
    </source>
</evidence>
<accession>A0A542EIY5</accession>
<organism evidence="3 4">
    <name type="scientific">Yimella lutea</name>
    <dbReference type="NCBI Taxonomy" id="587872"/>
    <lineage>
        <taxon>Bacteria</taxon>
        <taxon>Bacillati</taxon>
        <taxon>Actinomycetota</taxon>
        <taxon>Actinomycetes</taxon>
        <taxon>Micrococcales</taxon>
        <taxon>Dermacoccaceae</taxon>
        <taxon>Yimella</taxon>
    </lineage>
</organism>
<reference evidence="3 4" key="1">
    <citation type="submission" date="2019-06" db="EMBL/GenBank/DDBJ databases">
        <title>Sequencing the genomes of 1000 actinobacteria strains.</title>
        <authorList>
            <person name="Klenk H.-P."/>
        </authorList>
    </citation>
    <scope>NUCLEOTIDE SEQUENCE [LARGE SCALE GENOMIC DNA]</scope>
    <source>
        <strain evidence="3 4">DSM 19828</strain>
    </source>
</reference>
<feature type="compositionally biased region" description="Low complexity" evidence="1">
    <location>
        <begin position="26"/>
        <end position="37"/>
    </location>
</feature>
<keyword evidence="4" id="KW-1185">Reference proteome</keyword>
<evidence type="ECO:0000313" key="3">
    <source>
        <dbReference type="EMBL" id="TQJ15176.1"/>
    </source>
</evidence>